<proteinExistence type="predicted"/>
<name>A0AAG5DIB8_ANOAO</name>
<dbReference type="Proteomes" id="UP000075880">
    <property type="component" value="Unassembled WGS sequence"/>
</dbReference>
<dbReference type="EnsemblMetazoa" id="ENSAATROPT011803">
    <property type="protein sequence ID" value="ENSAATROPP010690"/>
    <property type="gene ID" value="ENSAATROPG009615"/>
</dbReference>
<organism evidence="2 3">
    <name type="scientific">Anopheles atroparvus</name>
    <name type="common">European mosquito</name>
    <dbReference type="NCBI Taxonomy" id="41427"/>
    <lineage>
        <taxon>Eukaryota</taxon>
        <taxon>Metazoa</taxon>
        <taxon>Ecdysozoa</taxon>
        <taxon>Arthropoda</taxon>
        <taxon>Hexapoda</taxon>
        <taxon>Insecta</taxon>
        <taxon>Pterygota</taxon>
        <taxon>Neoptera</taxon>
        <taxon>Endopterygota</taxon>
        <taxon>Diptera</taxon>
        <taxon>Nematocera</taxon>
        <taxon>Culicoidea</taxon>
        <taxon>Culicidae</taxon>
        <taxon>Anophelinae</taxon>
        <taxon>Anopheles</taxon>
    </lineage>
</organism>
<keyword evidence="3" id="KW-1185">Reference proteome</keyword>
<feature type="compositionally biased region" description="Basic and acidic residues" evidence="1">
    <location>
        <begin position="19"/>
        <end position="32"/>
    </location>
</feature>
<accession>A0AAG5DIB8</accession>
<evidence type="ECO:0000313" key="2">
    <source>
        <dbReference type="EnsemblMetazoa" id="ENSAATROPP010690"/>
    </source>
</evidence>
<feature type="compositionally biased region" description="Low complexity" evidence="1">
    <location>
        <begin position="39"/>
        <end position="53"/>
    </location>
</feature>
<evidence type="ECO:0000313" key="3">
    <source>
        <dbReference type="Proteomes" id="UP000075880"/>
    </source>
</evidence>
<dbReference type="AlphaFoldDB" id="A0AAG5DIB8"/>
<feature type="region of interest" description="Disordered" evidence="1">
    <location>
        <begin position="19"/>
        <end position="65"/>
    </location>
</feature>
<protein>
    <submittedName>
        <fullName evidence="2">Uncharacterized protein</fullName>
    </submittedName>
</protein>
<feature type="compositionally biased region" description="Basic residues" evidence="1">
    <location>
        <begin position="55"/>
        <end position="65"/>
    </location>
</feature>
<reference evidence="2" key="1">
    <citation type="submission" date="2024-04" db="UniProtKB">
        <authorList>
            <consortium name="EnsemblMetazoa"/>
        </authorList>
    </citation>
    <scope>IDENTIFICATION</scope>
    <source>
        <strain evidence="2">EBRO</strain>
    </source>
</reference>
<evidence type="ECO:0000256" key="1">
    <source>
        <dbReference type="SAM" id="MobiDB-lite"/>
    </source>
</evidence>
<sequence>LQIKSTPVKKVSYTNNLIKKRDEIRSNKDAHHSSVNLHPKPTTIPTNTNGTNTARHTRKQLKSKQ</sequence>